<evidence type="ECO:0000313" key="2">
    <source>
        <dbReference type="EMBL" id="KAH9370370.1"/>
    </source>
</evidence>
<dbReference type="Proteomes" id="UP000821853">
    <property type="component" value="Chromosome 3"/>
</dbReference>
<organism evidence="2 3">
    <name type="scientific">Haemaphysalis longicornis</name>
    <name type="common">Bush tick</name>
    <dbReference type="NCBI Taxonomy" id="44386"/>
    <lineage>
        <taxon>Eukaryota</taxon>
        <taxon>Metazoa</taxon>
        <taxon>Ecdysozoa</taxon>
        <taxon>Arthropoda</taxon>
        <taxon>Chelicerata</taxon>
        <taxon>Arachnida</taxon>
        <taxon>Acari</taxon>
        <taxon>Parasitiformes</taxon>
        <taxon>Ixodida</taxon>
        <taxon>Ixodoidea</taxon>
        <taxon>Ixodidae</taxon>
        <taxon>Haemaphysalinae</taxon>
        <taxon>Haemaphysalis</taxon>
    </lineage>
</organism>
<comment type="caution">
    <text evidence="2">The sequence shown here is derived from an EMBL/GenBank/DDBJ whole genome shotgun (WGS) entry which is preliminary data.</text>
</comment>
<protein>
    <submittedName>
        <fullName evidence="2">Uncharacterized protein</fullName>
    </submittedName>
</protein>
<accession>A0A9J6G4E7</accession>
<sequence length="308" mass="34768">MCALPILQLNFCHDEPGAVEALFNTIKKVAQHSLPFQAACDCGICTDCLEEGCSNRNCHARQQSRSGDAAKDTPPELQKPVSEEIKVLWCSLCYHVQAFITQQLISNAKVLFTKHGFVQDTNWESYFEMLRFLFVVGQVQRIHQWVRSEQLRRASCPCETSASSLSSSCCIICLIQWSVQSLARDVAMRPSLEMTWHDLSDCYVDAVRSRVTACLQELWNRWHNRNATGEDKRGFSPCLANPRSCWAHSGANDSGTKSTVRTEDGVDSQNACSDWSDRRLVTAVVTLVAELYWFEQQLNGISCRTWGE</sequence>
<dbReference type="EMBL" id="JABSTR010000005">
    <property type="protein sequence ID" value="KAH9370370.1"/>
    <property type="molecule type" value="Genomic_DNA"/>
</dbReference>
<proteinExistence type="predicted"/>
<dbReference type="AlphaFoldDB" id="A0A9J6G4E7"/>
<reference evidence="2 3" key="1">
    <citation type="journal article" date="2020" name="Cell">
        <title>Large-Scale Comparative Analyses of Tick Genomes Elucidate Their Genetic Diversity and Vector Capacities.</title>
        <authorList>
            <consortium name="Tick Genome and Microbiome Consortium (TIGMIC)"/>
            <person name="Jia N."/>
            <person name="Wang J."/>
            <person name="Shi W."/>
            <person name="Du L."/>
            <person name="Sun Y."/>
            <person name="Zhan W."/>
            <person name="Jiang J.F."/>
            <person name="Wang Q."/>
            <person name="Zhang B."/>
            <person name="Ji P."/>
            <person name="Bell-Sakyi L."/>
            <person name="Cui X.M."/>
            <person name="Yuan T.T."/>
            <person name="Jiang B.G."/>
            <person name="Yang W.F."/>
            <person name="Lam T.T."/>
            <person name="Chang Q.C."/>
            <person name="Ding S.J."/>
            <person name="Wang X.J."/>
            <person name="Zhu J.G."/>
            <person name="Ruan X.D."/>
            <person name="Zhao L."/>
            <person name="Wei J.T."/>
            <person name="Ye R.Z."/>
            <person name="Que T.C."/>
            <person name="Du C.H."/>
            <person name="Zhou Y.H."/>
            <person name="Cheng J.X."/>
            <person name="Dai P.F."/>
            <person name="Guo W.B."/>
            <person name="Han X.H."/>
            <person name="Huang E.J."/>
            <person name="Li L.F."/>
            <person name="Wei W."/>
            <person name="Gao Y.C."/>
            <person name="Liu J.Z."/>
            <person name="Shao H.Z."/>
            <person name="Wang X."/>
            <person name="Wang C.C."/>
            <person name="Yang T.C."/>
            <person name="Huo Q.B."/>
            <person name="Li W."/>
            <person name="Chen H.Y."/>
            <person name="Chen S.E."/>
            <person name="Zhou L.G."/>
            <person name="Ni X.B."/>
            <person name="Tian J.H."/>
            <person name="Sheng Y."/>
            <person name="Liu T."/>
            <person name="Pan Y.S."/>
            <person name="Xia L.Y."/>
            <person name="Li J."/>
            <person name="Zhao F."/>
            <person name="Cao W.C."/>
        </authorList>
    </citation>
    <scope>NUCLEOTIDE SEQUENCE [LARGE SCALE GENOMIC DNA]</scope>
    <source>
        <strain evidence="2">HaeL-2018</strain>
    </source>
</reference>
<gene>
    <name evidence="2" type="ORF">HPB48_006712</name>
</gene>
<evidence type="ECO:0000313" key="3">
    <source>
        <dbReference type="Proteomes" id="UP000821853"/>
    </source>
</evidence>
<keyword evidence="3" id="KW-1185">Reference proteome</keyword>
<dbReference type="OrthoDB" id="6493137at2759"/>
<evidence type="ECO:0000256" key="1">
    <source>
        <dbReference type="SAM" id="MobiDB-lite"/>
    </source>
</evidence>
<feature type="region of interest" description="Disordered" evidence="1">
    <location>
        <begin position="248"/>
        <end position="271"/>
    </location>
</feature>
<dbReference type="VEuPathDB" id="VectorBase:HLOH_052457"/>
<name>A0A9J6G4E7_HAELO</name>